<gene>
    <name evidence="1" type="ORF">TW71_13505</name>
</gene>
<dbReference type="RefSeq" id="WP_045986232.1">
    <property type="nucleotide sequence ID" value="NZ_CP063051.1"/>
</dbReference>
<dbReference type="PANTHER" id="PTHR39586:SF1">
    <property type="entry name" value="CYTOPLASMIC PROTEIN"/>
    <property type="match status" value="1"/>
</dbReference>
<evidence type="ECO:0000313" key="1">
    <source>
        <dbReference type="EMBL" id="KJY71995.1"/>
    </source>
</evidence>
<reference evidence="1" key="1">
    <citation type="journal article" date="2015" name="BMC Genomics">
        <title>Genome mining reveals unlocked bioactive potential of marine Gram-negative bacteria.</title>
        <authorList>
            <person name="Machado H."/>
            <person name="Sonnenschein E.C."/>
            <person name="Melchiorsen J."/>
            <person name="Gram L."/>
        </authorList>
    </citation>
    <scope>NUCLEOTIDE SEQUENCE</scope>
    <source>
        <strain evidence="1">S2052</strain>
    </source>
</reference>
<dbReference type="Pfam" id="PF04287">
    <property type="entry name" value="DUF446"/>
    <property type="match status" value="1"/>
</dbReference>
<protein>
    <submittedName>
        <fullName evidence="1">Pseudouridine synthase</fullName>
    </submittedName>
</protein>
<dbReference type="GO" id="GO:0044010">
    <property type="term" value="P:single-species biofilm formation"/>
    <property type="evidence" value="ECO:0007669"/>
    <property type="project" value="TreeGrafter"/>
</dbReference>
<proteinExistence type="predicted"/>
<dbReference type="AlphaFoldDB" id="A0A837G5P5"/>
<dbReference type="SUPFAM" id="SSF158452">
    <property type="entry name" value="YqcC-like"/>
    <property type="match status" value="1"/>
</dbReference>
<name>A0A837G5P5_9VIBR</name>
<dbReference type="InterPro" id="IPR007384">
    <property type="entry name" value="UCP006257"/>
</dbReference>
<sequence>MTKEQQLVPLLDQLPSVMRELKLWQRHKPADQALQSAEPFAVDTLQPEQWLQWVFLPKMAYLLDQKIPLPAGFAITPYFEECWKEHGAYAPLLDLLRAIDEACA</sequence>
<dbReference type="PANTHER" id="PTHR39586">
    <property type="entry name" value="CYTOPLASMIC PROTEIN-RELATED"/>
    <property type="match status" value="1"/>
</dbReference>
<comment type="caution">
    <text evidence="1">The sequence shown here is derived from an EMBL/GenBank/DDBJ whole genome shotgun (WGS) entry which is preliminary data.</text>
</comment>
<dbReference type="EMBL" id="JXXR01000015">
    <property type="protein sequence ID" value="KJY71995.1"/>
    <property type="molecule type" value="Genomic_DNA"/>
</dbReference>
<dbReference type="InterPro" id="IPR036814">
    <property type="entry name" value="YqcC-like_sf"/>
</dbReference>
<dbReference type="Gene3D" id="1.20.1440.40">
    <property type="entry name" value="YqcC-like"/>
    <property type="match status" value="1"/>
</dbReference>
<dbReference type="InterPro" id="IPR023376">
    <property type="entry name" value="YqcC-like_dom"/>
</dbReference>
<dbReference type="PIRSF" id="PIRSF006257">
    <property type="entry name" value="UCP006257"/>
    <property type="match status" value="1"/>
</dbReference>
<organism evidence="1">
    <name type="scientific">Vibrio coralliilyticus</name>
    <dbReference type="NCBI Taxonomy" id="190893"/>
    <lineage>
        <taxon>Bacteria</taxon>
        <taxon>Pseudomonadati</taxon>
        <taxon>Pseudomonadota</taxon>
        <taxon>Gammaproteobacteria</taxon>
        <taxon>Vibrionales</taxon>
        <taxon>Vibrionaceae</taxon>
        <taxon>Vibrio</taxon>
    </lineage>
</organism>
<accession>A0A837G5P5</accession>